<organism evidence="2 3">
    <name type="scientific">Deinococcus yavapaiensis KR-236</name>
    <dbReference type="NCBI Taxonomy" id="694435"/>
    <lineage>
        <taxon>Bacteria</taxon>
        <taxon>Thermotogati</taxon>
        <taxon>Deinococcota</taxon>
        <taxon>Deinococci</taxon>
        <taxon>Deinococcales</taxon>
        <taxon>Deinococcaceae</taxon>
        <taxon>Deinococcus</taxon>
    </lineage>
</organism>
<feature type="compositionally biased region" description="Basic and acidic residues" evidence="1">
    <location>
        <begin position="107"/>
        <end position="117"/>
    </location>
</feature>
<protein>
    <submittedName>
        <fullName evidence="2">Uncharacterized protein</fullName>
    </submittedName>
</protein>
<sequence length="117" mass="13628">MLTYEKSTYGSQVFSIVREVNHANIVNEHDAWQLASARQATRPGQLRHEYQTALRRQLHLERQVFQQWYRQSFERRGNYFFRLLPLCRQCSNDSSDAASLSIPIKAGDGDPKRMLAA</sequence>
<name>A0A318SEI9_9DEIO</name>
<dbReference type="AlphaFoldDB" id="A0A318SEI9"/>
<dbReference type="EMBL" id="QJSX01000002">
    <property type="protein sequence ID" value="PYE55645.1"/>
    <property type="molecule type" value="Genomic_DNA"/>
</dbReference>
<comment type="caution">
    <text evidence="2">The sequence shown here is derived from an EMBL/GenBank/DDBJ whole genome shotgun (WGS) entry which is preliminary data.</text>
</comment>
<dbReference type="Proteomes" id="UP000248326">
    <property type="component" value="Unassembled WGS sequence"/>
</dbReference>
<reference evidence="2 3" key="1">
    <citation type="submission" date="2018-06" db="EMBL/GenBank/DDBJ databases">
        <title>Genomic Encyclopedia of Type Strains, Phase IV (KMG-IV): sequencing the most valuable type-strain genomes for metagenomic binning, comparative biology and taxonomic classification.</title>
        <authorList>
            <person name="Goeker M."/>
        </authorList>
    </citation>
    <scope>NUCLEOTIDE SEQUENCE [LARGE SCALE GENOMIC DNA]</scope>
    <source>
        <strain evidence="2 3">DSM 18048</strain>
    </source>
</reference>
<accession>A0A318SEI9</accession>
<feature type="region of interest" description="Disordered" evidence="1">
    <location>
        <begin position="92"/>
        <end position="117"/>
    </location>
</feature>
<keyword evidence="3" id="KW-1185">Reference proteome</keyword>
<gene>
    <name evidence="2" type="ORF">DES52_1028</name>
</gene>
<evidence type="ECO:0000313" key="3">
    <source>
        <dbReference type="Proteomes" id="UP000248326"/>
    </source>
</evidence>
<evidence type="ECO:0000313" key="2">
    <source>
        <dbReference type="EMBL" id="PYE55645.1"/>
    </source>
</evidence>
<proteinExistence type="predicted"/>
<evidence type="ECO:0000256" key="1">
    <source>
        <dbReference type="SAM" id="MobiDB-lite"/>
    </source>
</evidence>